<dbReference type="EMBL" id="GL377304">
    <property type="protein sequence ID" value="EFI99595.1"/>
    <property type="molecule type" value="Genomic_DNA"/>
</dbReference>
<dbReference type="Pfam" id="PF01636">
    <property type="entry name" value="APH"/>
    <property type="match status" value="1"/>
</dbReference>
<accession>D8Q0C5</accession>
<evidence type="ECO:0000259" key="2">
    <source>
        <dbReference type="Pfam" id="PF01636"/>
    </source>
</evidence>
<evidence type="ECO:0000256" key="1">
    <source>
        <dbReference type="SAM" id="MobiDB-lite"/>
    </source>
</evidence>
<dbReference type="PANTHER" id="PTHR21310:SF15">
    <property type="entry name" value="AMINOGLYCOSIDE PHOSPHOTRANSFERASE DOMAIN-CONTAINING PROTEIN"/>
    <property type="match status" value="1"/>
</dbReference>
<dbReference type="InterPro" id="IPR002575">
    <property type="entry name" value="Aminoglycoside_PTrfase"/>
</dbReference>
<organism evidence="4">
    <name type="scientific">Schizophyllum commune (strain H4-8 / FGSC 9210)</name>
    <name type="common">Split gill fungus</name>
    <dbReference type="NCBI Taxonomy" id="578458"/>
    <lineage>
        <taxon>Eukaryota</taxon>
        <taxon>Fungi</taxon>
        <taxon>Dikarya</taxon>
        <taxon>Basidiomycota</taxon>
        <taxon>Agaricomycotina</taxon>
        <taxon>Agaricomycetes</taxon>
        <taxon>Agaricomycetidae</taxon>
        <taxon>Agaricales</taxon>
        <taxon>Schizophyllaceae</taxon>
        <taxon>Schizophyllum</taxon>
    </lineage>
</organism>
<dbReference type="eggNOG" id="ENOG502S1E7">
    <property type="taxonomic scope" value="Eukaryota"/>
</dbReference>
<dbReference type="VEuPathDB" id="FungiDB:SCHCODRAFT_01150974"/>
<sequence>MSFYEETDDEEFLSEELPPLKLDFDAFQRQVLESPVARKVTSWKRTSRGRAHEIFIVYGEDGVPPEGYVARFSRYVEEPAKLRSEAATMQYVRTHTSIPVPDILAISENPANGVGAQFVLMGRAPGAPLDTLWPALSDDHKRVALRQIASVLAQLATLRFDKIGSLRDDGTVGPLIYARGQRGTDRVEAHAMGPFTDTLSWLEAYLSVIGELAEHLRPKLAEVATLLRECTAEPGPPLAPPFRLMHMDFDAQNLMFSNPSVTGEEPKLTSVIDWEYAQTGPLYYLYEYPAFLVDGMTEEEQAENSEWRDFLAKAIWEQFPEDSEEREEAMACLPDGRSSRLNGFKDLFITHCNVDLVDAAVGDYVQEEKAGTGKPYGRLSDSGSATASD</sequence>
<reference evidence="3 4" key="1">
    <citation type="journal article" date="2010" name="Nat. Biotechnol.">
        <title>Genome sequence of the model mushroom Schizophyllum commune.</title>
        <authorList>
            <person name="Ohm R.A."/>
            <person name="de Jong J.F."/>
            <person name="Lugones L.G."/>
            <person name="Aerts A."/>
            <person name="Kothe E."/>
            <person name="Stajich J.E."/>
            <person name="de Vries R.P."/>
            <person name="Record E."/>
            <person name="Levasseur A."/>
            <person name="Baker S.E."/>
            <person name="Bartholomew K.A."/>
            <person name="Coutinho P.M."/>
            <person name="Erdmann S."/>
            <person name="Fowler T.J."/>
            <person name="Gathman A.C."/>
            <person name="Lombard V."/>
            <person name="Henrissat B."/>
            <person name="Knabe N."/>
            <person name="Kuees U."/>
            <person name="Lilly W.W."/>
            <person name="Lindquist E."/>
            <person name="Lucas S."/>
            <person name="Magnuson J.K."/>
            <person name="Piumi F."/>
            <person name="Raudaskoski M."/>
            <person name="Salamov A."/>
            <person name="Schmutz J."/>
            <person name="Schwarze F.W.M.R."/>
            <person name="vanKuyk P.A."/>
            <person name="Horton J.S."/>
            <person name="Grigoriev I.V."/>
            <person name="Woesten H.A.B."/>
        </authorList>
    </citation>
    <scope>NUCLEOTIDE SEQUENCE [LARGE SCALE GENOMIC DNA]</scope>
    <source>
        <strain evidence="4">H4-8 / FGSC 9210</strain>
    </source>
</reference>
<evidence type="ECO:0000313" key="4">
    <source>
        <dbReference type="Proteomes" id="UP000007431"/>
    </source>
</evidence>
<dbReference type="STRING" id="578458.D8Q0C5"/>
<proteinExistence type="predicted"/>
<evidence type="ECO:0000313" key="3">
    <source>
        <dbReference type="EMBL" id="EFI99595.1"/>
    </source>
</evidence>
<keyword evidence="4" id="KW-1185">Reference proteome</keyword>
<dbReference type="InterPro" id="IPR011009">
    <property type="entry name" value="Kinase-like_dom_sf"/>
</dbReference>
<dbReference type="SUPFAM" id="SSF56112">
    <property type="entry name" value="Protein kinase-like (PK-like)"/>
    <property type="match status" value="1"/>
</dbReference>
<feature type="domain" description="Aminoglycoside phosphotransferase" evidence="2">
    <location>
        <begin position="59"/>
        <end position="284"/>
    </location>
</feature>
<dbReference type="PANTHER" id="PTHR21310">
    <property type="entry name" value="AMINOGLYCOSIDE PHOSPHOTRANSFERASE-RELATED-RELATED"/>
    <property type="match status" value="1"/>
</dbReference>
<dbReference type="RefSeq" id="XP_003034498.1">
    <property type="nucleotide sequence ID" value="XM_003034452.1"/>
</dbReference>
<feature type="region of interest" description="Disordered" evidence="1">
    <location>
        <begin position="368"/>
        <end position="389"/>
    </location>
</feature>
<dbReference type="OrthoDB" id="10003767at2759"/>
<dbReference type="OMA" id="HYKARET"/>
<name>D8Q0C5_SCHCM</name>
<dbReference type="InterPro" id="IPR051678">
    <property type="entry name" value="AGP_Transferase"/>
</dbReference>
<protein>
    <recommendedName>
        <fullName evidence="2">Aminoglycoside phosphotransferase domain-containing protein</fullName>
    </recommendedName>
</protein>
<dbReference type="Gene3D" id="3.90.1200.10">
    <property type="match status" value="1"/>
</dbReference>
<dbReference type="Proteomes" id="UP000007431">
    <property type="component" value="Unassembled WGS sequence"/>
</dbReference>
<dbReference type="KEGG" id="scm:SCHCO_01150974"/>
<dbReference type="GeneID" id="9585620"/>
<dbReference type="InParanoid" id="D8Q0C5"/>
<dbReference type="HOGENOM" id="CLU_634525_0_0_1"/>
<gene>
    <name evidence="3" type="ORF">SCHCODRAFT_256557</name>
</gene>
<dbReference type="AlphaFoldDB" id="D8Q0C5"/>